<dbReference type="EMBL" id="MWQY01000050">
    <property type="protein sequence ID" value="ORC27220.1"/>
    <property type="molecule type" value="Genomic_DNA"/>
</dbReference>
<keyword evidence="2" id="KW-1185">Reference proteome</keyword>
<evidence type="ECO:0000313" key="1">
    <source>
        <dbReference type="EMBL" id="ORC27220.1"/>
    </source>
</evidence>
<reference evidence="1 2" key="1">
    <citation type="submission" date="2017-03" db="EMBL/GenBank/DDBJ databases">
        <title>Draft Genome sequence of Marispirochaeta sp. strain JC444.</title>
        <authorList>
            <person name="Shivani Y."/>
            <person name="Subhash Y."/>
            <person name="Sasikala C."/>
            <person name="Ramana C."/>
        </authorList>
    </citation>
    <scope>NUCLEOTIDE SEQUENCE [LARGE SCALE GENOMIC DNA]</scope>
    <source>
        <strain evidence="1 2">JC444</strain>
    </source>
</reference>
<evidence type="ECO:0000313" key="2">
    <source>
        <dbReference type="Proteomes" id="UP000192343"/>
    </source>
</evidence>
<comment type="caution">
    <text evidence="1">The sequence shown here is derived from an EMBL/GenBank/DDBJ whole genome shotgun (WGS) entry which is preliminary data.</text>
</comment>
<dbReference type="STRING" id="1963862.B4O97_19045"/>
<protein>
    <submittedName>
        <fullName evidence="1">Uncharacterized protein</fullName>
    </submittedName>
</protein>
<dbReference type="AlphaFoldDB" id="A0A1Y1RSR4"/>
<dbReference type="RefSeq" id="WP_083053104.1">
    <property type="nucleotide sequence ID" value="NZ_MWQY01000050.1"/>
</dbReference>
<dbReference type="OrthoDB" id="7061055at2"/>
<gene>
    <name evidence="1" type="ORF">B4O97_19045</name>
</gene>
<sequence>MSNFEVIIEDYYTKLQSLKFSGEIVFMLMSSTFKDSFDKYFKEENKGAEIPKEEEVTEPENDSITMTYREYQRFKTLTNGIDILPKSLLVSAVSIYDVFISKIIEEFFMCKPDALSMINQDIKFSELSTFTSIEEAKKHLIWREIDLLLRNSHIEHLKWLEKKCKINGLTTDNKWLLNFIEVTERRNLFVHNDGIVNKQYIGVCEENGVDVSHLNEQERLKCDKEYFNKAFSVLYEFGILLAHTLWRKLLPEEIDQANNFIHDQSVNMIIDGNLDSVIEILTYFKDKLSRQLDEESLMIIDINLAQTYKWKGDQEKCEELLNKRKWMTYNNKYKLAYYCLMNDYENSAKILKILDEQEEIDKDQIRNWPLFKEARTNETFQNSFQEKFGEPI</sequence>
<dbReference type="Proteomes" id="UP000192343">
    <property type="component" value="Unassembled WGS sequence"/>
</dbReference>
<name>A0A1Y1RSR4_9SPIO</name>
<proteinExistence type="predicted"/>
<organism evidence="1 2">
    <name type="scientific">Marispirochaeta aestuarii</name>
    <dbReference type="NCBI Taxonomy" id="1963862"/>
    <lineage>
        <taxon>Bacteria</taxon>
        <taxon>Pseudomonadati</taxon>
        <taxon>Spirochaetota</taxon>
        <taxon>Spirochaetia</taxon>
        <taxon>Spirochaetales</taxon>
        <taxon>Spirochaetaceae</taxon>
        <taxon>Marispirochaeta</taxon>
    </lineage>
</organism>
<accession>A0A1Y1RSR4</accession>